<dbReference type="EMBL" id="FRBN01000030">
    <property type="protein sequence ID" value="SHL70165.1"/>
    <property type="molecule type" value="Genomic_DNA"/>
</dbReference>
<dbReference type="OrthoDB" id="7889067at2"/>
<evidence type="ECO:0000313" key="2">
    <source>
        <dbReference type="Proteomes" id="UP000184191"/>
    </source>
</evidence>
<organism evidence="1 2">
    <name type="scientific">Roseovarius marisflavi</name>
    <dbReference type="NCBI Taxonomy" id="1054996"/>
    <lineage>
        <taxon>Bacteria</taxon>
        <taxon>Pseudomonadati</taxon>
        <taxon>Pseudomonadota</taxon>
        <taxon>Alphaproteobacteria</taxon>
        <taxon>Rhodobacterales</taxon>
        <taxon>Roseobacteraceae</taxon>
        <taxon>Roseovarius</taxon>
    </lineage>
</organism>
<accession>A0A1M7CSI0</accession>
<dbReference type="AlphaFoldDB" id="A0A1M7CSI0"/>
<sequence>MSIMEQMMGLMMGRMSKEDKEAMMDSMMEKFFADITPEEKQKMMTDMMPKMMEGMNMSDTMPKMMMTMMAGKDGEGSGMMGNMVGGAPSNRMPEMMLETMMPNCIAMMLPKIDVAKREQIATPILSALVKSGVQGMSNEQEVAYRQTLEKALTSGMQNASVNHGETKP</sequence>
<proteinExistence type="predicted"/>
<gene>
    <name evidence="1" type="ORF">SAMN05444414_1302</name>
</gene>
<dbReference type="STRING" id="1054996.SAMN05444414_1302"/>
<name>A0A1M7CSI0_9RHOB</name>
<keyword evidence="2" id="KW-1185">Reference proteome</keyword>
<protein>
    <submittedName>
        <fullName evidence="1">Uncharacterized protein</fullName>
    </submittedName>
</protein>
<reference evidence="2" key="1">
    <citation type="submission" date="2016-11" db="EMBL/GenBank/DDBJ databases">
        <authorList>
            <person name="Varghese N."/>
            <person name="Submissions S."/>
        </authorList>
    </citation>
    <scope>NUCLEOTIDE SEQUENCE [LARGE SCALE GENOMIC DNA]</scope>
    <source>
        <strain evidence="2">DSM 29327</strain>
    </source>
</reference>
<evidence type="ECO:0000313" key="1">
    <source>
        <dbReference type="EMBL" id="SHL70165.1"/>
    </source>
</evidence>
<dbReference type="RefSeq" id="WP_073200303.1">
    <property type="nucleotide sequence ID" value="NZ_FRBN01000030.1"/>
</dbReference>
<dbReference type="Proteomes" id="UP000184191">
    <property type="component" value="Unassembled WGS sequence"/>
</dbReference>